<evidence type="ECO:0000313" key="4">
    <source>
        <dbReference type="Proteomes" id="UP001392437"/>
    </source>
</evidence>
<gene>
    <name evidence="3" type="ORF">PG999_002707</name>
</gene>
<feature type="signal peptide" evidence="2">
    <location>
        <begin position="1"/>
        <end position="23"/>
    </location>
</feature>
<dbReference type="Proteomes" id="UP001392437">
    <property type="component" value="Unassembled WGS sequence"/>
</dbReference>
<feature type="region of interest" description="Disordered" evidence="1">
    <location>
        <begin position="73"/>
        <end position="102"/>
    </location>
</feature>
<reference evidence="3 4" key="1">
    <citation type="submission" date="2023-01" db="EMBL/GenBank/DDBJ databases">
        <title>Analysis of 21 Apiospora genomes using comparative genomics revels a genus with tremendous synthesis potential of carbohydrate active enzymes and secondary metabolites.</title>
        <authorList>
            <person name="Sorensen T."/>
        </authorList>
    </citation>
    <scope>NUCLEOTIDE SEQUENCE [LARGE SCALE GENOMIC DNA]</scope>
    <source>
        <strain evidence="3 4">CBS 117206</strain>
    </source>
</reference>
<comment type="caution">
    <text evidence="3">The sequence shown here is derived from an EMBL/GenBank/DDBJ whole genome shotgun (WGS) entry which is preliminary data.</text>
</comment>
<protein>
    <submittedName>
        <fullName evidence="3">Uncharacterized protein</fullName>
    </submittedName>
</protein>
<dbReference type="AlphaFoldDB" id="A0AAW0R8W3"/>
<accession>A0AAW0R8W3</accession>
<feature type="chain" id="PRO_5043732363" evidence="2">
    <location>
        <begin position="24"/>
        <end position="118"/>
    </location>
</feature>
<dbReference type="EMBL" id="JAQQWP010000002">
    <property type="protein sequence ID" value="KAK8130327.1"/>
    <property type="molecule type" value="Genomic_DNA"/>
</dbReference>
<feature type="compositionally biased region" description="Polar residues" evidence="1">
    <location>
        <begin position="83"/>
        <end position="96"/>
    </location>
</feature>
<sequence length="118" mass="11481">MRFSSYQNSPFVALAFTVAGAAAAGAPMPDTISTRVFSNGTASITQRAAPLTTAVQTKPGSPDATSTAVVVVTPTGADGKPSPTASGSAPLQSTGGSDAPAVLAGLANAGNMGLEGWE</sequence>
<organism evidence="3 4">
    <name type="scientific">Apiospora kogelbergensis</name>
    <dbReference type="NCBI Taxonomy" id="1337665"/>
    <lineage>
        <taxon>Eukaryota</taxon>
        <taxon>Fungi</taxon>
        <taxon>Dikarya</taxon>
        <taxon>Ascomycota</taxon>
        <taxon>Pezizomycotina</taxon>
        <taxon>Sordariomycetes</taxon>
        <taxon>Xylariomycetidae</taxon>
        <taxon>Amphisphaeriales</taxon>
        <taxon>Apiosporaceae</taxon>
        <taxon>Apiospora</taxon>
    </lineage>
</organism>
<evidence type="ECO:0000256" key="2">
    <source>
        <dbReference type="SAM" id="SignalP"/>
    </source>
</evidence>
<name>A0AAW0R8W3_9PEZI</name>
<evidence type="ECO:0000313" key="3">
    <source>
        <dbReference type="EMBL" id="KAK8130327.1"/>
    </source>
</evidence>
<proteinExistence type="predicted"/>
<keyword evidence="4" id="KW-1185">Reference proteome</keyword>
<keyword evidence="2" id="KW-0732">Signal</keyword>
<evidence type="ECO:0000256" key="1">
    <source>
        <dbReference type="SAM" id="MobiDB-lite"/>
    </source>
</evidence>